<evidence type="ECO:0000256" key="1">
    <source>
        <dbReference type="ARBA" id="ARBA00022612"/>
    </source>
</evidence>
<evidence type="ECO:0000259" key="3">
    <source>
        <dbReference type="Pfam" id="PF17289"/>
    </source>
</evidence>
<dbReference type="Gene3D" id="3.40.50.300">
    <property type="entry name" value="P-loop containing nucleotide triphosphate hydrolases"/>
    <property type="match status" value="1"/>
</dbReference>
<dbReference type="InterPro" id="IPR035421">
    <property type="entry name" value="Terminase_6C"/>
</dbReference>
<organism evidence="4 5">
    <name type="scientific">Burkholderia gladioli</name>
    <name type="common">Pseudomonas marginata</name>
    <name type="synonym">Phytomonas marginata</name>
    <dbReference type="NCBI Taxonomy" id="28095"/>
    <lineage>
        <taxon>Bacteria</taxon>
        <taxon>Pseudomonadati</taxon>
        <taxon>Pseudomonadota</taxon>
        <taxon>Betaproteobacteria</taxon>
        <taxon>Burkholderiales</taxon>
        <taxon>Burkholderiaceae</taxon>
        <taxon>Burkholderia</taxon>
    </lineage>
</organism>
<dbReference type="Proteomes" id="UP000029590">
    <property type="component" value="Unassembled WGS sequence"/>
</dbReference>
<comment type="caution">
    <text evidence="4">The sequence shown here is derived from an EMBL/GenBank/DDBJ whole genome shotgun (WGS) entry which is preliminary data.</text>
</comment>
<accession>A0AAW3F9I9</accession>
<dbReference type="KEGG" id="bgo:BM43_483"/>
<keyword evidence="1" id="KW-1188">Viral release from host cell</keyword>
<dbReference type="RefSeq" id="WP_052409244.1">
    <property type="nucleotide sequence ID" value="NZ_CADEVY010000003.1"/>
</dbReference>
<evidence type="ECO:0000313" key="4">
    <source>
        <dbReference type="EMBL" id="KGC16876.1"/>
    </source>
</evidence>
<dbReference type="Pfam" id="PF03237">
    <property type="entry name" value="Terminase_6N"/>
    <property type="match status" value="1"/>
</dbReference>
<evidence type="ECO:0000256" key="2">
    <source>
        <dbReference type="SAM" id="MobiDB-lite"/>
    </source>
</evidence>
<sequence>MTIKLEFHLTARQQEALGVAGGAATHVMFFGGSRSGKTFLHCRNIMMRAVMAPGSRHLIARFRFNAAKTAIALDTFPKMAKLCFPDVELHLDRSDWYFTLPNGSEIWIAGLDDGKRLEKILGKEYATVYLNECSEISYSAQQLVLTRLAQKVYVQLEGRAPFLLPMRYYYDCNPPSKAHWTYKLFVQKVNPDDNKPLAKPDDYVRIQMNPESNSENLAAGYIENLRNMAARMRKRFYDGDFAEANPNALFVDTDVEKWRVLDGDELPDMQRIIIAVDPSGADEQNNEGNDPIGIVAVGLGTDGNAYVLEDATVLAGPRVWGNVAVTVWERLEGDAIVGEVNFGGAMVGFVIRTAAQHLDRRPLYKQVRASRGKVVRAEPFSALYELGRVRHVGHFPELEEEIYAFSTNGYTGERSPNRADALFWALAELFPSLVAPKKKEEQQPAQPPALAGHSDGWMAG</sequence>
<name>A0AAW3F9I9_BURGA</name>
<feature type="domain" description="Terminase large subunit gp17-like C-terminal" evidence="3">
    <location>
        <begin position="364"/>
        <end position="428"/>
    </location>
</feature>
<evidence type="ECO:0000313" key="5">
    <source>
        <dbReference type="Proteomes" id="UP000029590"/>
    </source>
</evidence>
<dbReference type="EMBL" id="JPGG01000015">
    <property type="protein sequence ID" value="KGC16876.1"/>
    <property type="molecule type" value="Genomic_DNA"/>
</dbReference>
<protein>
    <submittedName>
        <fullName evidence="4">Phage terminase large subunit</fullName>
    </submittedName>
</protein>
<dbReference type="InterPro" id="IPR027417">
    <property type="entry name" value="P-loop_NTPase"/>
</dbReference>
<reference evidence="4 5" key="1">
    <citation type="submission" date="2014-04" db="EMBL/GenBank/DDBJ databases">
        <authorList>
            <person name="Bishop-Lilly K.A."/>
            <person name="Broomall S.M."/>
            <person name="Chain P.S."/>
            <person name="Chertkov O."/>
            <person name="Coyne S.R."/>
            <person name="Daligault H.E."/>
            <person name="Davenport K.W."/>
            <person name="Erkkila T."/>
            <person name="Frey K.G."/>
            <person name="Gibbons H.S."/>
            <person name="Gu W."/>
            <person name="Jaissle J."/>
            <person name="Johnson S.L."/>
            <person name="Koroleva G.I."/>
            <person name="Ladner J.T."/>
            <person name="Lo C.-C."/>
            <person name="Minogue T.D."/>
            <person name="Munk C."/>
            <person name="Palacios G.F."/>
            <person name="Redden C.L."/>
            <person name="Rosenzweig C.N."/>
            <person name="Scholz M.B."/>
            <person name="Teshima H."/>
            <person name="Xu Y."/>
        </authorList>
    </citation>
    <scope>NUCLEOTIDE SEQUENCE [LARGE SCALE GENOMIC DNA]</scope>
    <source>
        <strain evidence="5">gladioli</strain>
    </source>
</reference>
<proteinExistence type="predicted"/>
<feature type="region of interest" description="Disordered" evidence="2">
    <location>
        <begin position="437"/>
        <end position="460"/>
    </location>
</feature>
<dbReference type="AlphaFoldDB" id="A0AAW3F9I9"/>
<gene>
    <name evidence="4" type="ORF">DM48_5161</name>
</gene>
<dbReference type="Pfam" id="PF17289">
    <property type="entry name" value="Terminase_6C"/>
    <property type="match status" value="1"/>
</dbReference>